<proteinExistence type="predicted"/>
<feature type="compositionally biased region" description="Basic residues" evidence="1">
    <location>
        <begin position="1"/>
        <end position="11"/>
    </location>
</feature>
<feature type="compositionally biased region" description="Basic and acidic residues" evidence="1">
    <location>
        <begin position="12"/>
        <end position="33"/>
    </location>
</feature>
<gene>
    <name evidence="3" type="ORF">MCOR_15951</name>
</gene>
<evidence type="ECO:0000256" key="2">
    <source>
        <dbReference type="SAM" id="Phobius"/>
    </source>
</evidence>
<protein>
    <submittedName>
        <fullName evidence="3">Uncharacterized protein</fullName>
    </submittedName>
</protein>
<dbReference type="EMBL" id="CACVKT020002765">
    <property type="protein sequence ID" value="CAC5379950.1"/>
    <property type="molecule type" value="Genomic_DNA"/>
</dbReference>
<organism evidence="3 4">
    <name type="scientific">Mytilus coruscus</name>
    <name type="common">Sea mussel</name>
    <dbReference type="NCBI Taxonomy" id="42192"/>
    <lineage>
        <taxon>Eukaryota</taxon>
        <taxon>Metazoa</taxon>
        <taxon>Spiralia</taxon>
        <taxon>Lophotrochozoa</taxon>
        <taxon>Mollusca</taxon>
        <taxon>Bivalvia</taxon>
        <taxon>Autobranchia</taxon>
        <taxon>Pteriomorphia</taxon>
        <taxon>Mytilida</taxon>
        <taxon>Mytiloidea</taxon>
        <taxon>Mytilidae</taxon>
        <taxon>Mytilinae</taxon>
        <taxon>Mytilus</taxon>
    </lineage>
</organism>
<name>A0A6J8B9G4_MYTCO</name>
<dbReference type="Proteomes" id="UP000507470">
    <property type="component" value="Unassembled WGS sequence"/>
</dbReference>
<reference evidence="3 4" key="1">
    <citation type="submission" date="2020-06" db="EMBL/GenBank/DDBJ databases">
        <authorList>
            <person name="Li R."/>
            <person name="Bekaert M."/>
        </authorList>
    </citation>
    <scope>NUCLEOTIDE SEQUENCE [LARGE SCALE GENOMIC DNA]</scope>
    <source>
        <strain evidence="4">wild</strain>
    </source>
</reference>
<evidence type="ECO:0000313" key="4">
    <source>
        <dbReference type="Proteomes" id="UP000507470"/>
    </source>
</evidence>
<feature type="region of interest" description="Disordered" evidence="1">
    <location>
        <begin position="1"/>
        <end position="36"/>
    </location>
</feature>
<evidence type="ECO:0000313" key="3">
    <source>
        <dbReference type="EMBL" id="CAC5379950.1"/>
    </source>
</evidence>
<feature type="transmembrane region" description="Helical" evidence="2">
    <location>
        <begin position="51"/>
        <end position="72"/>
    </location>
</feature>
<keyword evidence="2" id="KW-0812">Transmembrane</keyword>
<accession>A0A6J8B9G4</accession>
<keyword evidence="2" id="KW-0472">Membrane</keyword>
<keyword evidence="4" id="KW-1185">Reference proteome</keyword>
<sequence length="193" mass="21991">MTKASQKRKKEGTRTEQIKKRFLENKEETEQEKAKRRKIRQERKRINKSQLVKLSSGIISTVLLLLLCLSLACVCWKYEVSCKKREQRTVHINTIHSNLPGNHQNQGENHEYEEVDEVFLNREASINDGQDVSSSRSSAGGSGICGIDSEGYLNPYHALKSIEITLQHGPCSEPSDIETSSIHTEENTLYFKN</sequence>
<dbReference type="AlphaFoldDB" id="A0A6J8B9G4"/>
<keyword evidence="2" id="KW-1133">Transmembrane helix</keyword>
<evidence type="ECO:0000256" key="1">
    <source>
        <dbReference type="SAM" id="MobiDB-lite"/>
    </source>
</evidence>